<dbReference type="EMBL" id="JAEACU010000004">
    <property type="protein sequence ID" value="KAH7534002.1"/>
    <property type="molecule type" value="Genomic_DNA"/>
</dbReference>
<sequence>MASDIIFLPAAKLRVLAERIHGIERTNLADIQFASTTEQVVYLRISNSNLQSVGSILDASDAAVTKYASDAVRRPIASLIFAYTETCLNNALQIFNNYTVRKDNLDKITTHLQNLIKELDDLDTSNSADVTALTEKIEKFNEAITNYTKMIANTRASEDFSRRLKDSGIDFPTLVRRYQANLGFSGQFEKLTDEQKILVYDSIIEASGRGKVLTHKVLKAISVPGSFRSNQLKDITIEDAFGKAVLLKNAAVITWDVFTAEHPIKAVTRDAIVIAANKGGALLGDIVSAAMVTLEVAEASALFVTGVGFVVGFAAGFIVGQIAGAVFDAIFGSGGSDPLPNQDQLFYAATMPDGKELARLIA</sequence>
<reference evidence="1" key="1">
    <citation type="journal article" date="2021" name="Front. Plant Sci.">
        <title>Chromosome-Scale Genome Assembly for Chinese Sour Jujube and Insights Into Its Genome Evolution and Domestication Signature.</title>
        <authorList>
            <person name="Shen L.-Y."/>
            <person name="Luo H."/>
            <person name="Wang X.-L."/>
            <person name="Wang X.-M."/>
            <person name="Qiu X.-J."/>
            <person name="Liu H."/>
            <person name="Zhou S.-S."/>
            <person name="Jia K.-H."/>
            <person name="Nie S."/>
            <person name="Bao Y.-T."/>
            <person name="Zhang R.-G."/>
            <person name="Yun Q.-Z."/>
            <person name="Chai Y.-H."/>
            <person name="Lu J.-Y."/>
            <person name="Li Y."/>
            <person name="Zhao S.-W."/>
            <person name="Mao J.-F."/>
            <person name="Jia S.-G."/>
            <person name="Mao Y.-M."/>
        </authorList>
    </citation>
    <scope>NUCLEOTIDE SEQUENCE</scope>
    <source>
        <strain evidence="1">AT0</strain>
        <tissue evidence="1">Leaf</tissue>
    </source>
</reference>
<dbReference type="OrthoDB" id="1187167at2759"/>
<protein>
    <submittedName>
        <fullName evidence="1">Uncharacterized protein</fullName>
    </submittedName>
</protein>
<evidence type="ECO:0000313" key="1">
    <source>
        <dbReference type="EMBL" id="KAH7534002.1"/>
    </source>
</evidence>
<name>A0A978VLN3_ZIZJJ</name>
<comment type="caution">
    <text evidence="1">The sequence shown here is derived from an EMBL/GenBank/DDBJ whole genome shotgun (WGS) entry which is preliminary data.</text>
</comment>
<evidence type="ECO:0000313" key="2">
    <source>
        <dbReference type="Proteomes" id="UP000813462"/>
    </source>
</evidence>
<gene>
    <name evidence="1" type="ORF">FEM48_Zijuj04G0191500</name>
</gene>
<proteinExistence type="predicted"/>
<dbReference type="AlphaFoldDB" id="A0A978VLN3"/>
<accession>A0A978VLN3</accession>
<organism evidence="1 2">
    <name type="scientific">Ziziphus jujuba var. spinosa</name>
    <dbReference type="NCBI Taxonomy" id="714518"/>
    <lineage>
        <taxon>Eukaryota</taxon>
        <taxon>Viridiplantae</taxon>
        <taxon>Streptophyta</taxon>
        <taxon>Embryophyta</taxon>
        <taxon>Tracheophyta</taxon>
        <taxon>Spermatophyta</taxon>
        <taxon>Magnoliopsida</taxon>
        <taxon>eudicotyledons</taxon>
        <taxon>Gunneridae</taxon>
        <taxon>Pentapetalae</taxon>
        <taxon>rosids</taxon>
        <taxon>fabids</taxon>
        <taxon>Rosales</taxon>
        <taxon>Rhamnaceae</taxon>
        <taxon>Paliureae</taxon>
        <taxon>Ziziphus</taxon>
    </lineage>
</organism>
<dbReference type="Proteomes" id="UP000813462">
    <property type="component" value="Unassembled WGS sequence"/>
</dbReference>